<comment type="subcellular location">
    <subcellularLocation>
        <location evidence="1">Nucleus</location>
    </subcellularLocation>
</comment>
<dbReference type="AlphaFoldDB" id="R7QTW3"/>
<proteinExistence type="inferred from homology"/>
<evidence type="ECO:0000256" key="6">
    <source>
        <dbReference type="SAM" id="MobiDB-lite"/>
    </source>
</evidence>
<dbReference type="RefSeq" id="XP_005711230.1">
    <property type="nucleotide sequence ID" value="XM_005711173.1"/>
</dbReference>
<keyword evidence="5" id="KW-0539">Nucleus</keyword>
<protein>
    <submittedName>
        <fullName evidence="7">Uncharacterized protein</fullName>
    </submittedName>
</protein>
<evidence type="ECO:0000256" key="5">
    <source>
        <dbReference type="ARBA" id="ARBA00023242"/>
    </source>
</evidence>
<dbReference type="PANTHER" id="PTHR10019">
    <property type="entry name" value="SNF5"/>
    <property type="match status" value="1"/>
</dbReference>
<comment type="similarity">
    <text evidence="2">Belongs to the SNF5 family.</text>
</comment>
<evidence type="ECO:0000256" key="3">
    <source>
        <dbReference type="ARBA" id="ARBA00023015"/>
    </source>
</evidence>
<name>R7QTW3_CHOCR</name>
<feature type="region of interest" description="Disordered" evidence="6">
    <location>
        <begin position="216"/>
        <end position="251"/>
    </location>
</feature>
<gene>
    <name evidence="7" type="ORF">CHC_T00007534001</name>
</gene>
<reference evidence="8" key="1">
    <citation type="journal article" date="2013" name="Proc. Natl. Acad. Sci. U.S.A.">
        <title>Genome structure and metabolic features in the red seaweed Chondrus crispus shed light on evolution of the Archaeplastida.</title>
        <authorList>
            <person name="Collen J."/>
            <person name="Porcel B."/>
            <person name="Carre W."/>
            <person name="Ball S.G."/>
            <person name="Chaparro C."/>
            <person name="Tonon T."/>
            <person name="Barbeyron T."/>
            <person name="Michel G."/>
            <person name="Noel B."/>
            <person name="Valentin K."/>
            <person name="Elias M."/>
            <person name="Artiguenave F."/>
            <person name="Arun A."/>
            <person name="Aury J.M."/>
            <person name="Barbosa-Neto J.F."/>
            <person name="Bothwell J.H."/>
            <person name="Bouget F.Y."/>
            <person name="Brillet L."/>
            <person name="Cabello-Hurtado F."/>
            <person name="Capella-Gutierrez S."/>
            <person name="Charrier B."/>
            <person name="Cladiere L."/>
            <person name="Cock J.M."/>
            <person name="Coelho S.M."/>
            <person name="Colleoni C."/>
            <person name="Czjzek M."/>
            <person name="Da Silva C."/>
            <person name="Delage L."/>
            <person name="Denoeud F."/>
            <person name="Deschamps P."/>
            <person name="Dittami S.M."/>
            <person name="Gabaldon T."/>
            <person name="Gachon C.M."/>
            <person name="Groisillier A."/>
            <person name="Herve C."/>
            <person name="Jabbari K."/>
            <person name="Katinka M."/>
            <person name="Kloareg B."/>
            <person name="Kowalczyk N."/>
            <person name="Labadie K."/>
            <person name="Leblanc C."/>
            <person name="Lopez P.J."/>
            <person name="McLachlan D.H."/>
            <person name="Meslet-Cladiere L."/>
            <person name="Moustafa A."/>
            <person name="Nehr Z."/>
            <person name="Nyvall Collen P."/>
            <person name="Panaud O."/>
            <person name="Partensky F."/>
            <person name="Poulain J."/>
            <person name="Rensing S.A."/>
            <person name="Rousvoal S."/>
            <person name="Samson G."/>
            <person name="Symeonidi A."/>
            <person name="Weissenbach J."/>
            <person name="Zambounis A."/>
            <person name="Wincker P."/>
            <person name="Boyen C."/>
        </authorList>
    </citation>
    <scope>NUCLEOTIDE SEQUENCE [LARGE SCALE GENOMIC DNA]</scope>
    <source>
        <strain evidence="8">cv. Stackhouse</strain>
    </source>
</reference>
<dbReference type="Proteomes" id="UP000012073">
    <property type="component" value="Unassembled WGS sequence"/>
</dbReference>
<feature type="region of interest" description="Disordered" evidence="6">
    <location>
        <begin position="1"/>
        <end position="32"/>
    </location>
</feature>
<evidence type="ECO:0000256" key="1">
    <source>
        <dbReference type="ARBA" id="ARBA00004123"/>
    </source>
</evidence>
<dbReference type="GeneID" id="17318943"/>
<dbReference type="KEGG" id="ccp:CHC_T00007534001"/>
<dbReference type="Gramene" id="CDF40936">
    <property type="protein sequence ID" value="CDF40936"/>
    <property type="gene ID" value="CHC_T00007534001"/>
</dbReference>
<evidence type="ECO:0000256" key="2">
    <source>
        <dbReference type="ARBA" id="ARBA00010239"/>
    </source>
</evidence>
<evidence type="ECO:0000256" key="4">
    <source>
        <dbReference type="ARBA" id="ARBA00023163"/>
    </source>
</evidence>
<feature type="compositionally biased region" description="Basic and acidic residues" evidence="6">
    <location>
        <begin position="216"/>
        <end position="230"/>
    </location>
</feature>
<dbReference type="OrthoDB" id="10258327at2759"/>
<organism evidence="7 8">
    <name type="scientific">Chondrus crispus</name>
    <name type="common">Carrageen Irish moss</name>
    <name type="synonym">Polymorpha crispa</name>
    <dbReference type="NCBI Taxonomy" id="2769"/>
    <lineage>
        <taxon>Eukaryota</taxon>
        <taxon>Rhodophyta</taxon>
        <taxon>Florideophyceae</taxon>
        <taxon>Rhodymeniophycidae</taxon>
        <taxon>Gigartinales</taxon>
        <taxon>Gigartinaceae</taxon>
        <taxon>Chondrus</taxon>
    </lineage>
</organism>
<accession>R7QTW3</accession>
<evidence type="ECO:0000313" key="8">
    <source>
        <dbReference type="Proteomes" id="UP000012073"/>
    </source>
</evidence>
<sequence length="251" mass="28705">MKAGGKHGSSSKRSRTSVEGEDVRNAGPQTEPLVPIRLDLNLDGRRVQESFTWNLREKHMTPKSFAAQLAYDLGLADSGRDEIADAMQEQISAFVPPPSSTKGECRHVVHLDLRIGRIVIRDQFEWDLHEPQNSPEAFAERLCADLGLNFEHVAAVAHAIREQLVELGEFRDKRQRCSVLTEGDVVRPVEELIRWEPAVTCLTLEEQERIERKEKREARLQRRNRGKAETNWRTPGRRRSSDNLTRRRSVG</sequence>
<dbReference type="EMBL" id="HG002276">
    <property type="protein sequence ID" value="CDF40936.1"/>
    <property type="molecule type" value="Genomic_DNA"/>
</dbReference>
<keyword evidence="8" id="KW-1185">Reference proteome</keyword>
<dbReference type="GO" id="GO:0000228">
    <property type="term" value="C:nuclear chromosome"/>
    <property type="evidence" value="ECO:0007669"/>
    <property type="project" value="InterPro"/>
</dbReference>
<dbReference type="OMA" id="EWDLYEP"/>
<dbReference type="GO" id="GO:0006338">
    <property type="term" value="P:chromatin remodeling"/>
    <property type="evidence" value="ECO:0007669"/>
    <property type="project" value="InterPro"/>
</dbReference>
<keyword evidence="3" id="KW-0805">Transcription regulation</keyword>
<dbReference type="Pfam" id="PF04855">
    <property type="entry name" value="SNF5"/>
    <property type="match status" value="2"/>
</dbReference>
<dbReference type="STRING" id="2769.R7QTW3"/>
<evidence type="ECO:0000313" key="7">
    <source>
        <dbReference type="EMBL" id="CDF40936.1"/>
    </source>
</evidence>
<dbReference type="InterPro" id="IPR006939">
    <property type="entry name" value="SNF5"/>
</dbReference>
<keyword evidence="4" id="KW-0804">Transcription</keyword>
<dbReference type="PhylomeDB" id="R7QTW3"/>